<dbReference type="Proteomes" id="UP000373449">
    <property type="component" value="Unassembled WGS sequence"/>
</dbReference>
<reference evidence="3 5" key="3">
    <citation type="submission" date="2019-03" db="EMBL/GenBank/DDBJ databases">
        <authorList>
            <consortium name="Pathogen Informatics"/>
        </authorList>
    </citation>
    <scope>NUCLEOTIDE SEQUENCE [LARGE SCALE GENOMIC DNA]</scope>
    <source>
        <strain evidence="3 5">NCTC12282</strain>
    </source>
</reference>
<evidence type="ECO:0000313" key="3">
    <source>
        <dbReference type="EMBL" id="VFS49033.1"/>
    </source>
</evidence>
<dbReference type="EMBL" id="CAADJA010000002">
    <property type="protein sequence ID" value="VFS49033.1"/>
    <property type="molecule type" value="Genomic_DNA"/>
</dbReference>
<keyword evidence="2" id="KW-0808">Transferase</keyword>
<sequence length="306" mass="31009">MKTMKTRTFTLKKVALAMMIAAGTMTSVYAAVTGTTDTIQGAIPVLKSVGGVKHAVSFTTTGVDPLMPLTGDSVTMTYKYSDTDGDDDNSTSTVQWFYVPANGTGTPVAITPTNAKAPVGSANGGGTGEGTSVITIPDGAVGAIIKAVITEQSSTGDLNTGYTITYGNIAKTGEVAPGPDGGTDTGGGGETAIPDVPVGPGTGLIPEIRLAGGGPNLIGGTTKLKVGSTYEFKLFASDGTTDLTDTVNFKWGLRHTSATTTTPAPAGYFNDNATYTPPVNADAFALTGTLDGVQGYKVVVDYTPKP</sequence>
<accession>A0A2C6DNP2</accession>
<feature type="signal peptide" evidence="1">
    <location>
        <begin position="1"/>
        <end position="30"/>
    </location>
</feature>
<feature type="chain" id="PRO_5036036633" evidence="1">
    <location>
        <begin position="31"/>
        <end position="306"/>
    </location>
</feature>
<reference evidence="2" key="1">
    <citation type="submission" date="2017-09" db="EMBL/GenBank/DDBJ databases">
        <title>FDA dAtabase for Regulatory Grade micrObial Sequences (FDA-ARGOS): Supporting development and validation of Infectious Disease Dx tests.</title>
        <authorList>
            <person name="Minogue T."/>
            <person name="Wolcott M."/>
            <person name="Wasieloski L."/>
            <person name="Aguilar W."/>
            <person name="Moore D."/>
            <person name="Tallon L.J."/>
            <person name="Sadzewicz L."/>
            <person name="Ott S."/>
            <person name="Zhao X."/>
            <person name="Nagaraj S."/>
            <person name="Vavikolanu K."/>
            <person name="Aluvathingal J."/>
            <person name="Nadendla S."/>
            <person name="Sichtig H."/>
        </authorList>
    </citation>
    <scope>NUCLEOTIDE SEQUENCE</scope>
    <source>
        <strain evidence="2">FDAARGOS_387</strain>
    </source>
</reference>
<evidence type="ECO:0000313" key="5">
    <source>
        <dbReference type="Proteomes" id="UP000373449"/>
    </source>
</evidence>
<dbReference type="GO" id="GO:0016740">
    <property type="term" value="F:transferase activity"/>
    <property type="evidence" value="ECO:0007669"/>
    <property type="project" value="UniProtKB-KW"/>
</dbReference>
<dbReference type="AlphaFoldDB" id="A0A2C6DNP2"/>
<protein>
    <submittedName>
        <fullName evidence="2">Ornithine carbamoyltransferase</fullName>
    </submittedName>
</protein>
<dbReference type="EMBL" id="PDDX01000001">
    <property type="protein sequence ID" value="PHI30055.1"/>
    <property type="molecule type" value="Genomic_DNA"/>
</dbReference>
<reference evidence="4" key="2">
    <citation type="submission" date="2017-09" db="EMBL/GenBank/DDBJ databases">
        <title>FDA dAtabase for Regulatory Grade micrObial Sequences (FDA-ARGOS): Supporting development and validation of Infectious Disease Dx tests.</title>
        <authorList>
            <person name="Minogue T."/>
            <person name="Wolcott M."/>
            <person name="Wasieloski L."/>
            <person name="Aguilar W."/>
            <person name="Moore D."/>
            <person name="Tallon L."/>
            <person name="Sadzewicz L."/>
            <person name="Ott S."/>
            <person name="Zhao X."/>
            <person name="Nagaraj S."/>
            <person name="Vavikolanu K."/>
            <person name="Aluvathingal J."/>
            <person name="Nadendla S."/>
            <person name="Sichtig H."/>
        </authorList>
    </citation>
    <scope>NUCLEOTIDE SEQUENCE [LARGE SCALE GENOMIC DNA]</scope>
    <source>
        <strain evidence="4">FDAARGOS_387</strain>
    </source>
</reference>
<organism evidence="2 4">
    <name type="scientific">Budvicia aquatica</name>
    <dbReference type="NCBI Taxonomy" id="82979"/>
    <lineage>
        <taxon>Bacteria</taxon>
        <taxon>Pseudomonadati</taxon>
        <taxon>Pseudomonadota</taxon>
        <taxon>Gammaproteobacteria</taxon>
        <taxon>Enterobacterales</taxon>
        <taxon>Budviciaceae</taxon>
        <taxon>Budvicia</taxon>
    </lineage>
</organism>
<evidence type="ECO:0000313" key="2">
    <source>
        <dbReference type="EMBL" id="PHI30055.1"/>
    </source>
</evidence>
<keyword evidence="4" id="KW-1185">Reference proteome</keyword>
<dbReference type="RefSeq" id="WP_029095904.1">
    <property type="nucleotide sequence ID" value="NZ_CAADJA010000002.1"/>
</dbReference>
<keyword evidence="1" id="KW-0732">Signal</keyword>
<evidence type="ECO:0000313" key="4">
    <source>
        <dbReference type="Proteomes" id="UP000224974"/>
    </source>
</evidence>
<dbReference type="OrthoDB" id="6572480at2"/>
<proteinExistence type="predicted"/>
<gene>
    <name evidence="2" type="ORF">CRN84_12240</name>
    <name evidence="3" type="ORF">NCTC12282_03500</name>
</gene>
<evidence type="ECO:0000256" key="1">
    <source>
        <dbReference type="SAM" id="SignalP"/>
    </source>
</evidence>
<dbReference type="Proteomes" id="UP000224974">
    <property type="component" value="Unassembled WGS sequence"/>
</dbReference>
<name>A0A2C6DNP2_9GAMM</name>